<dbReference type="Pfam" id="PF04519">
    <property type="entry name" value="Bactofilin"/>
    <property type="match status" value="1"/>
</dbReference>
<dbReference type="OrthoDB" id="5432602at2"/>
<keyword evidence="3" id="KW-1185">Reference proteome</keyword>
<dbReference type="EMBL" id="AJYA01000035">
    <property type="protein sequence ID" value="EIM75051.1"/>
    <property type="molecule type" value="Genomic_DNA"/>
</dbReference>
<dbReference type="PANTHER" id="PTHR35024:SF4">
    <property type="entry name" value="POLYMER-FORMING CYTOSKELETAL PROTEIN"/>
    <property type="match status" value="1"/>
</dbReference>
<dbReference type="RefSeq" id="WP_009056137.1">
    <property type="nucleotide sequence ID" value="NZ_AJYA01000035.1"/>
</dbReference>
<comment type="caution">
    <text evidence="2">The sequence shown here is derived from an EMBL/GenBank/DDBJ whole genome shotgun (WGS) entry which is preliminary data.</text>
</comment>
<name>I5BZP9_9BACT</name>
<evidence type="ECO:0000256" key="1">
    <source>
        <dbReference type="ARBA" id="ARBA00044755"/>
    </source>
</evidence>
<dbReference type="AlphaFoldDB" id="I5BZP9"/>
<dbReference type="Proteomes" id="UP000005551">
    <property type="component" value="Unassembled WGS sequence"/>
</dbReference>
<protein>
    <recommendedName>
        <fullName evidence="4">Integral membrane protein CcmA involved in cell shape determination</fullName>
    </recommendedName>
</protein>
<evidence type="ECO:0000313" key="3">
    <source>
        <dbReference type="Proteomes" id="UP000005551"/>
    </source>
</evidence>
<dbReference type="PANTHER" id="PTHR35024">
    <property type="entry name" value="HYPOTHETICAL CYTOSOLIC PROTEIN"/>
    <property type="match status" value="1"/>
</dbReference>
<dbReference type="STRING" id="1189621.A3SI_14479"/>
<reference evidence="2 3" key="1">
    <citation type="submission" date="2012-05" db="EMBL/GenBank/DDBJ databases">
        <title>Genome sequence of Nitritalea halalkaliphila LW7.</title>
        <authorList>
            <person name="Jangir P.K."/>
            <person name="Singh A."/>
            <person name="Shivaji S."/>
            <person name="Sharma R."/>
        </authorList>
    </citation>
    <scope>NUCLEOTIDE SEQUENCE [LARGE SCALE GENOMIC DNA]</scope>
    <source>
        <strain evidence="2 3">LW7</strain>
    </source>
</reference>
<organism evidence="2 3">
    <name type="scientific">Nitritalea halalkaliphila LW7</name>
    <dbReference type="NCBI Taxonomy" id="1189621"/>
    <lineage>
        <taxon>Bacteria</taxon>
        <taxon>Pseudomonadati</taxon>
        <taxon>Bacteroidota</taxon>
        <taxon>Cytophagia</taxon>
        <taxon>Cytophagales</taxon>
        <taxon>Cyclobacteriaceae</taxon>
        <taxon>Nitritalea</taxon>
    </lineage>
</organism>
<sequence length="140" mass="14987">MFNSNKQEDKKATTQLVTSSNVISKETTIVGNITSQGNIRIEGNFEGRLESKSKIVLGDSARVKGEIFASELEIAGKVDGVVTCYGLLLLQKTAHISGDIITEKLVVESGAHFDGKCQMGTTQKQSAGRVAEKQEKATVA</sequence>
<proteinExistence type="inferred from homology"/>
<dbReference type="InterPro" id="IPR007607">
    <property type="entry name" value="BacA/B"/>
</dbReference>
<evidence type="ECO:0008006" key="4">
    <source>
        <dbReference type="Google" id="ProtNLM"/>
    </source>
</evidence>
<evidence type="ECO:0000313" key="2">
    <source>
        <dbReference type="EMBL" id="EIM75051.1"/>
    </source>
</evidence>
<gene>
    <name evidence="2" type="ORF">A3SI_14479</name>
</gene>
<comment type="similarity">
    <text evidence="1">Belongs to the bactofilin family.</text>
</comment>
<accession>I5BZP9</accession>